<keyword evidence="4 5" id="KW-0808">Transferase</keyword>
<dbReference type="InterPro" id="IPR000863">
    <property type="entry name" value="Sulfotransferase_dom"/>
</dbReference>
<reference evidence="7" key="1">
    <citation type="journal article" date="2022" name="bioRxiv">
        <title>Sequencing and chromosome-scale assembly of the giantPleurodeles waltlgenome.</title>
        <authorList>
            <person name="Brown T."/>
            <person name="Elewa A."/>
            <person name="Iarovenko S."/>
            <person name="Subramanian E."/>
            <person name="Araus A.J."/>
            <person name="Petzold A."/>
            <person name="Susuki M."/>
            <person name="Suzuki K.-i.T."/>
            <person name="Hayashi T."/>
            <person name="Toyoda A."/>
            <person name="Oliveira C."/>
            <person name="Osipova E."/>
            <person name="Leigh N.D."/>
            <person name="Simon A."/>
            <person name="Yun M.H."/>
        </authorList>
    </citation>
    <scope>NUCLEOTIDE SEQUENCE</scope>
    <source>
        <strain evidence="7">20211129_DDA</strain>
        <tissue evidence="7">Liver</tissue>
    </source>
</reference>
<protein>
    <recommendedName>
        <fullName evidence="5">Sulfotransferase</fullName>
        <ecNumber evidence="5">2.8.2.-</ecNumber>
    </recommendedName>
</protein>
<comment type="similarity">
    <text evidence="2 5">Belongs to the sulfotransferase 1 family.</text>
</comment>
<dbReference type="Gene3D" id="3.40.50.300">
    <property type="entry name" value="P-loop containing nucleotide triphosphate hydrolases"/>
    <property type="match status" value="1"/>
</dbReference>
<keyword evidence="8" id="KW-1185">Reference proteome</keyword>
<dbReference type="GO" id="GO:0008146">
    <property type="term" value="F:sulfotransferase activity"/>
    <property type="evidence" value="ECO:0007669"/>
    <property type="project" value="InterPro"/>
</dbReference>
<evidence type="ECO:0000256" key="4">
    <source>
        <dbReference type="ARBA" id="ARBA00022679"/>
    </source>
</evidence>
<dbReference type="InterPro" id="IPR027417">
    <property type="entry name" value="P-loop_NTPase"/>
</dbReference>
<evidence type="ECO:0000256" key="5">
    <source>
        <dbReference type="RuleBase" id="RU361155"/>
    </source>
</evidence>
<dbReference type="EMBL" id="JANPWB010000011">
    <property type="protein sequence ID" value="KAJ1125260.1"/>
    <property type="molecule type" value="Genomic_DNA"/>
</dbReference>
<evidence type="ECO:0000259" key="6">
    <source>
        <dbReference type="Pfam" id="PF00685"/>
    </source>
</evidence>
<gene>
    <name evidence="7" type="ORF">NDU88_003693</name>
</gene>
<dbReference type="SUPFAM" id="SSF52540">
    <property type="entry name" value="P-loop containing nucleoside triphosphate hydrolases"/>
    <property type="match status" value="1"/>
</dbReference>
<evidence type="ECO:0000313" key="7">
    <source>
        <dbReference type="EMBL" id="KAJ1125260.1"/>
    </source>
</evidence>
<evidence type="ECO:0000313" key="8">
    <source>
        <dbReference type="Proteomes" id="UP001066276"/>
    </source>
</evidence>
<feature type="domain" description="Sulfotransferase" evidence="6">
    <location>
        <begin position="41"/>
        <end position="290"/>
    </location>
</feature>
<dbReference type="FunFam" id="3.40.50.300:FF:000433">
    <property type="entry name" value="Estrogen sulfotransferase"/>
    <property type="match status" value="1"/>
</dbReference>
<evidence type="ECO:0000256" key="1">
    <source>
        <dbReference type="ARBA" id="ARBA00004496"/>
    </source>
</evidence>
<evidence type="ECO:0000256" key="3">
    <source>
        <dbReference type="ARBA" id="ARBA00022490"/>
    </source>
</evidence>
<dbReference type="Proteomes" id="UP001066276">
    <property type="component" value="Chromosome 7"/>
</dbReference>
<dbReference type="GO" id="GO:0005737">
    <property type="term" value="C:cytoplasm"/>
    <property type="evidence" value="ECO:0007669"/>
    <property type="project" value="UniProtKB-SubCell"/>
</dbReference>
<name>A0AAV7PDW1_PLEWA</name>
<accession>A0AAV7PDW1</accession>
<dbReference type="Pfam" id="PF00685">
    <property type="entry name" value="Sulfotransfer_1"/>
    <property type="match status" value="1"/>
</dbReference>
<evidence type="ECO:0000256" key="2">
    <source>
        <dbReference type="ARBA" id="ARBA00005771"/>
    </source>
</evidence>
<dbReference type="PANTHER" id="PTHR11783">
    <property type="entry name" value="SULFOTRANSFERASE SULT"/>
    <property type="match status" value="1"/>
</dbReference>
<keyword evidence="3" id="KW-0963">Cytoplasm</keyword>
<comment type="caution">
    <text evidence="7">The sequence shown here is derived from an EMBL/GenBank/DDBJ whole genome shotgun (WGS) entry which is preliminary data.</text>
</comment>
<dbReference type="EC" id="2.8.2.-" evidence="5"/>
<sequence>MSMEAKEPVPRLPLKMVRGYPLMQYFAENYAQVEKFQARTDDLLISTYAKSGTTWISEVVEMLYFDGDTEKCGRDTIINRVPFIDLAVPGHETGVELAARTPSPRVLKTHLPVQLVPQSLWKKSCKIIYVARNPKDVAVSFYKFHLISRIHPDPGTWPEFLENFMAGNVSYGSWYSHVKDWWEKAQTYPNLLYMFYEDMLEDPRREIRKIAKFIGKDLSIELLEKTVHHTSFEQMKTNPKTNYDSVLPIIVDNNIAPFMRKGIVGDWKNNFTVAQNEKFDREFKRLMSGTTLCFRTYI</sequence>
<comment type="subcellular location">
    <subcellularLocation>
        <location evidence="1">Cytoplasm</location>
    </subcellularLocation>
</comment>
<proteinExistence type="inferred from homology"/>
<dbReference type="AlphaFoldDB" id="A0AAV7PDW1"/>
<organism evidence="7 8">
    <name type="scientific">Pleurodeles waltl</name>
    <name type="common">Iberian ribbed newt</name>
    <dbReference type="NCBI Taxonomy" id="8319"/>
    <lineage>
        <taxon>Eukaryota</taxon>
        <taxon>Metazoa</taxon>
        <taxon>Chordata</taxon>
        <taxon>Craniata</taxon>
        <taxon>Vertebrata</taxon>
        <taxon>Euteleostomi</taxon>
        <taxon>Amphibia</taxon>
        <taxon>Batrachia</taxon>
        <taxon>Caudata</taxon>
        <taxon>Salamandroidea</taxon>
        <taxon>Salamandridae</taxon>
        <taxon>Pleurodelinae</taxon>
        <taxon>Pleurodeles</taxon>
    </lineage>
</organism>